<dbReference type="Pfam" id="PF25355">
    <property type="entry name" value="DUF7882"/>
    <property type="match status" value="1"/>
</dbReference>
<name>A0A8J3M2Y0_9MICO</name>
<dbReference type="InterPro" id="IPR057204">
    <property type="entry name" value="DUF7882"/>
</dbReference>
<reference evidence="3" key="1">
    <citation type="journal article" date="2014" name="Int. J. Syst. Evol. Microbiol.">
        <title>Complete genome sequence of Corynebacterium casei LMG S-19264T (=DSM 44701T), isolated from a smear-ripened cheese.</title>
        <authorList>
            <consortium name="US DOE Joint Genome Institute (JGI-PGF)"/>
            <person name="Walter F."/>
            <person name="Albersmeier A."/>
            <person name="Kalinowski J."/>
            <person name="Ruckert C."/>
        </authorList>
    </citation>
    <scope>NUCLEOTIDE SEQUENCE</scope>
    <source>
        <strain evidence="3">CGMCC 1.16548</strain>
    </source>
</reference>
<dbReference type="Proteomes" id="UP000617531">
    <property type="component" value="Unassembled WGS sequence"/>
</dbReference>
<evidence type="ECO:0000313" key="4">
    <source>
        <dbReference type="Proteomes" id="UP000617531"/>
    </source>
</evidence>
<organism evidence="3 4">
    <name type="scientific">Pseudolysinimonas yzui</name>
    <dbReference type="NCBI Taxonomy" id="2708254"/>
    <lineage>
        <taxon>Bacteria</taxon>
        <taxon>Bacillati</taxon>
        <taxon>Actinomycetota</taxon>
        <taxon>Actinomycetes</taxon>
        <taxon>Micrococcales</taxon>
        <taxon>Microbacteriaceae</taxon>
        <taxon>Pseudolysinimonas</taxon>
    </lineage>
</organism>
<proteinExistence type="predicted"/>
<protein>
    <recommendedName>
        <fullName evidence="2">DUF7882 domain-containing protein</fullName>
    </recommendedName>
</protein>
<accession>A0A8J3M2Y0</accession>
<dbReference type="EMBL" id="BNAI01000006">
    <property type="protein sequence ID" value="GHF23077.1"/>
    <property type="molecule type" value="Genomic_DNA"/>
</dbReference>
<gene>
    <name evidence="3" type="ORF">GCM10011600_25350</name>
</gene>
<feature type="region of interest" description="Disordered" evidence="1">
    <location>
        <begin position="100"/>
        <end position="119"/>
    </location>
</feature>
<comment type="caution">
    <text evidence="3">The sequence shown here is derived from an EMBL/GenBank/DDBJ whole genome shotgun (WGS) entry which is preliminary data.</text>
</comment>
<sequence>MRVSLPIRSGYRRVMGTLTYDSKLAVSLDDRVLAHLQVVIWSKLRRGEHFSFTWTEPSRSGFGRTSIWLAPSIPLTFEYFGGRQPRLNAQWVQVLTKSANSPGGLVLTPEPPEKDAPTG</sequence>
<feature type="domain" description="DUF7882" evidence="2">
    <location>
        <begin position="15"/>
        <end position="110"/>
    </location>
</feature>
<evidence type="ECO:0000313" key="3">
    <source>
        <dbReference type="EMBL" id="GHF23077.1"/>
    </source>
</evidence>
<keyword evidence="4" id="KW-1185">Reference proteome</keyword>
<dbReference type="AlphaFoldDB" id="A0A8J3M2Y0"/>
<evidence type="ECO:0000256" key="1">
    <source>
        <dbReference type="SAM" id="MobiDB-lite"/>
    </source>
</evidence>
<reference evidence="3" key="2">
    <citation type="submission" date="2020-09" db="EMBL/GenBank/DDBJ databases">
        <authorList>
            <person name="Sun Q."/>
            <person name="Zhou Y."/>
        </authorList>
    </citation>
    <scope>NUCLEOTIDE SEQUENCE</scope>
    <source>
        <strain evidence="3">CGMCC 1.16548</strain>
    </source>
</reference>
<evidence type="ECO:0000259" key="2">
    <source>
        <dbReference type="Pfam" id="PF25355"/>
    </source>
</evidence>